<protein>
    <recommendedName>
        <fullName evidence="3">Ubiquitin-like protease family profile domain-containing protein</fullName>
    </recommendedName>
</protein>
<name>A0A2B4RK58_STYPI</name>
<accession>A0A2B4RK58</accession>
<reference evidence="2" key="1">
    <citation type="journal article" date="2017" name="bioRxiv">
        <title>Comparative analysis of the genomes of Stylophora pistillata and Acropora digitifera provides evidence for extensive differences between species of corals.</title>
        <authorList>
            <person name="Voolstra C.R."/>
            <person name="Li Y."/>
            <person name="Liew Y.J."/>
            <person name="Baumgarten S."/>
            <person name="Zoccola D."/>
            <person name="Flot J.-F."/>
            <person name="Tambutte S."/>
            <person name="Allemand D."/>
            <person name="Aranda M."/>
        </authorList>
    </citation>
    <scope>NUCLEOTIDE SEQUENCE [LARGE SCALE GENOMIC DNA]</scope>
</reference>
<proteinExistence type="predicted"/>
<dbReference type="AlphaFoldDB" id="A0A2B4RK58"/>
<evidence type="ECO:0000313" key="1">
    <source>
        <dbReference type="EMBL" id="PFX16880.1"/>
    </source>
</evidence>
<dbReference type="InterPro" id="IPR011011">
    <property type="entry name" value="Znf_FYVE_PHD"/>
</dbReference>
<keyword evidence="2" id="KW-1185">Reference proteome</keyword>
<evidence type="ECO:0000313" key="2">
    <source>
        <dbReference type="Proteomes" id="UP000225706"/>
    </source>
</evidence>
<dbReference type="PANTHER" id="PTHR34718:SF2">
    <property type="entry name" value="PHD-TYPE DOMAIN-CONTAINING PROTEIN"/>
    <property type="match status" value="1"/>
</dbReference>
<evidence type="ECO:0008006" key="3">
    <source>
        <dbReference type="Google" id="ProtNLM"/>
    </source>
</evidence>
<organism evidence="1 2">
    <name type="scientific">Stylophora pistillata</name>
    <name type="common">Smooth cauliflower coral</name>
    <dbReference type="NCBI Taxonomy" id="50429"/>
    <lineage>
        <taxon>Eukaryota</taxon>
        <taxon>Metazoa</taxon>
        <taxon>Cnidaria</taxon>
        <taxon>Anthozoa</taxon>
        <taxon>Hexacorallia</taxon>
        <taxon>Scleractinia</taxon>
        <taxon>Astrocoeniina</taxon>
        <taxon>Pocilloporidae</taxon>
        <taxon>Stylophora</taxon>
    </lineage>
</organism>
<dbReference type="Gene3D" id="3.30.40.10">
    <property type="entry name" value="Zinc/RING finger domain, C3HC4 (zinc finger)"/>
    <property type="match status" value="1"/>
</dbReference>
<dbReference type="InterPro" id="IPR038765">
    <property type="entry name" value="Papain-like_cys_pep_sf"/>
</dbReference>
<dbReference type="SUPFAM" id="SSF54001">
    <property type="entry name" value="Cysteine proteinases"/>
    <property type="match status" value="1"/>
</dbReference>
<dbReference type="InterPro" id="IPR013083">
    <property type="entry name" value="Znf_RING/FYVE/PHD"/>
</dbReference>
<dbReference type="PANTHER" id="PTHR34718">
    <property type="entry name" value="PHD-TYPE DOMAIN-CONTAINING PROTEIN"/>
    <property type="match status" value="1"/>
</dbReference>
<gene>
    <name evidence="1" type="ORF">AWC38_SpisGene18817</name>
</gene>
<sequence length="224" mass="25187">MAKLTVTTNQNKPVVIDDTSADPKQWVTFSDNTNGINVRLYEASKSNIYNSKGWLTDSGIHAAQQLLKIQFPHIDGLNDSDIIKADLVTPAISEFTQIVNTGMNWICLLVVEVTVSNQKVQQQKGNSDCGFFAIAFATTLCFGRDPVEMKYDQPLLRVHYIKCLESLKMTPFPTPDKRVPMLKSVSKAVGPIYCTCKTPDDGEHYMECYMYHEWFHPECVKGPA</sequence>
<dbReference type="EMBL" id="LSMT01000511">
    <property type="protein sequence ID" value="PFX16880.1"/>
    <property type="molecule type" value="Genomic_DNA"/>
</dbReference>
<dbReference type="SUPFAM" id="SSF57903">
    <property type="entry name" value="FYVE/PHD zinc finger"/>
    <property type="match status" value="1"/>
</dbReference>
<dbReference type="Proteomes" id="UP000225706">
    <property type="component" value="Unassembled WGS sequence"/>
</dbReference>
<dbReference type="OrthoDB" id="10044509at2759"/>
<comment type="caution">
    <text evidence="1">The sequence shown here is derived from an EMBL/GenBank/DDBJ whole genome shotgun (WGS) entry which is preliminary data.</text>
</comment>